<organism evidence="2 3">
    <name type="scientific">Cytospora chrysosperma</name>
    <name type="common">Cytospora canker fungus</name>
    <name type="synonym">Sphaeria chrysosperma</name>
    <dbReference type="NCBI Taxonomy" id="252740"/>
    <lineage>
        <taxon>Eukaryota</taxon>
        <taxon>Fungi</taxon>
        <taxon>Dikarya</taxon>
        <taxon>Ascomycota</taxon>
        <taxon>Pezizomycotina</taxon>
        <taxon>Sordariomycetes</taxon>
        <taxon>Sordariomycetidae</taxon>
        <taxon>Diaporthales</taxon>
        <taxon>Cytosporaceae</taxon>
        <taxon>Cytospora</taxon>
    </lineage>
</organism>
<keyword evidence="1" id="KW-0472">Membrane</keyword>
<comment type="caution">
    <text evidence="2">The sequence shown here is derived from an EMBL/GenBank/DDBJ whole genome shotgun (WGS) entry which is preliminary data.</text>
</comment>
<accession>A0A423W6C9</accession>
<name>A0A423W6C9_CYTCH</name>
<feature type="transmembrane region" description="Helical" evidence="1">
    <location>
        <begin position="65"/>
        <end position="84"/>
    </location>
</feature>
<gene>
    <name evidence="2" type="ORF">VSDG_03781</name>
</gene>
<feature type="transmembrane region" description="Helical" evidence="1">
    <location>
        <begin position="20"/>
        <end position="53"/>
    </location>
</feature>
<evidence type="ECO:0000256" key="1">
    <source>
        <dbReference type="SAM" id="Phobius"/>
    </source>
</evidence>
<evidence type="ECO:0000313" key="3">
    <source>
        <dbReference type="Proteomes" id="UP000284375"/>
    </source>
</evidence>
<keyword evidence="3" id="KW-1185">Reference proteome</keyword>
<reference evidence="2 3" key="1">
    <citation type="submission" date="2015-09" db="EMBL/GenBank/DDBJ databases">
        <title>Host preference determinants of Valsa canker pathogens revealed by comparative genomics.</title>
        <authorList>
            <person name="Yin Z."/>
            <person name="Huang L."/>
        </authorList>
    </citation>
    <scope>NUCLEOTIDE SEQUENCE [LARGE SCALE GENOMIC DNA]</scope>
    <source>
        <strain evidence="2 3">YSFL</strain>
    </source>
</reference>
<proteinExistence type="predicted"/>
<evidence type="ECO:0000313" key="2">
    <source>
        <dbReference type="EMBL" id="ROV98910.1"/>
    </source>
</evidence>
<dbReference type="AlphaFoldDB" id="A0A423W6C9"/>
<dbReference type="EMBL" id="LJZO01000012">
    <property type="protein sequence ID" value="ROV98910.1"/>
    <property type="molecule type" value="Genomic_DNA"/>
</dbReference>
<dbReference type="Proteomes" id="UP000284375">
    <property type="component" value="Unassembled WGS sequence"/>
</dbReference>
<keyword evidence="1" id="KW-0812">Transmembrane</keyword>
<protein>
    <submittedName>
        <fullName evidence="2">Uncharacterized protein</fullName>
    </submittedName>
</protein>
<keyword evidence="1" id="KW-1133">Transmembrane helix</keyword>
<sequence length="88" mass="10162">MPFGLGVRKWTCEFGLRFPIPFLVLVLVLVLILILILSIPLIIFLILILILILLPSIQLQQDGAFGLGVWLLQVCLVWQFWLVVQHQW</sequence>